<evidence type="ECO:0000313" key="1">
    <source>
        <dbReference type="EMBL" id="MBD7986377.1"/>
    </source>
</evidence>
<comment type="caution">
    <text evidence="1">The sequence shown here is derived from an EMBL/GenBank/DDBJ whole genome shotgun (WGS) entry which is preliminary data.</text>
</comment>
<accession>A0ABR8UEB4</accession>
<name>A0ABR8UEB4_9BACL</name>
<organism evidence="1 2">
    <name type="scientific">Sporosarcina quadrami</name>
    <dbReference type="NCBI Taxonomy" id="2762234"/>
    <lineage>
        <taxon>Bacteria</taxon>
        <taxon>Bacillati</taxon>
        <taxon>Bacillota</taxon>
        <taxon>Bacilli</taxon>
        <taxon>Bacillales</taxon>
        <taxon>Caryophanaceae</taxon>
        <taxon>Sporosarcina</taxon>
    </lineage>
</organism>
<protein>
    <submittedName>
        <fullName evidence="1">Uncharacterized protein</fullName>
    </submittedName>
</protein>
<proteinExistence type="predicted"/>
<dbReference type="EMBL" id="JACSQN010000030">
    <property type="protein sequence ID" value="MBD7986377.1"/>
    <property type="molecule type" value="Genomic_DNA"/>
</dbReference>
<evidence type="ECO:0000313" key="2">
    <source>
        <dbReference type="Proteomes" id="UP000626786"/>
    </source>
</evidence>
<reference evidence="1 2" key="1">
    <citation type="submission" date="2020-08" db="EMBL/GenBank/DDBJ databases">
        <title>A Genomic Blueprint of the Chicken Gut Microbiome.</title>
        <authorList>
            <person name="Gilroy R."/>
            <person name="Ravi A."/>
            <person name="Getino M."/>
            <person name="Pursley I."/>
            <person name="Horton D.L."/>
            <person name="Alikhan N.-F."/>
            <person name="Baker D."/>
            <person name="Gharbi K."/>
            <person name="Hall N."/>
            <person name="Watson M."/>
            <person name="Adriaenssens E.M."/>
            <person name="Foster-Nyarko E."/>
            <person name="Jarju S."/>
            <person name="Secka A."/>
            <person name="Antonio M."/>
            <person name="Oren A."/>
            <person name="Chaudhuri R."/>
            <person name="La Ragione R.M."/>
            <person name="Hildebrand F."/>
            <person name="Pallen M.J."/>
        </authorList>
    </citation>
    <scope>NUCLEOTIDE SEQUENCE [LARGE SCALE GENOMIC DNA]</scope>
    <source>
        <strain evidence="1 2">Sa2YVA2</strain>
    </source>
</reference>
<dbReference type="Proteomes" id="UP000626786">
    <property type="component" value="Unassembled WGS sequence"/>
</dbReference>
<gene>
    <name evidence="1" type="ORF">H9649_17550</name>
</gene>
<sequence length="78" mass="8093">MSVGGDGLSGRCMGLGAGGVVMSSEGDFTGAKVVFTSAESVYTGALEEFTGARRCFTSATLSLSRKTQITKSTSREWD</sequence>
<dbReference type="RefSeq" id="WP_191696199.1">
    <property type="nucleotide sequence ID" value="NZ_JACSQN010000030.1"/>
</dbReference>
<keyword evidence="2" id="KW-1185">Reference proteome</keyword>